<evidence type="ECO:0000256" key="4">
    <source>
        <dbReference type="PIRSR" id="PIRSR620019-2"/>
    </source>
</evidence>
<protein>
    <submittedName>
        <fullName evidence="6">Acetyltransferase</fullName>
    </submittedName>
</protein>
<keyword evidence="2" id="KW-0677">Repeat</keyword>
<dbReference type="EMBL" id="VTEU01000002">
    <property type="protein sequence ID" value="TYS60074.1"/>
    <property type="molecule type" value="Genomic_DNA"/>
</dbReference>
<accession>A0AA94WSX2</accession>
<dbReference type="Pfam" id="PF00132">
    <property type="entry name" value="Hexapep"/>
    <property type="match status" value="1"/>
</dbReference>
<dbReference type="InterPro" id="IPR018357">
    <property type="entry name" value="Hexapep_transf_CS"/>
</dbReference>
<evidence type="ECO:0000256" key="1">
    <source>
        <dbReference type="ARBA" id="ARBA00022679"/>
    </source>
</evidence>
<dbReference type="SUPFAM" id="SSF51161">
    <property type="entry name" value="Trimeric LpxA-like enzymes"/>
    <property type="match status" value="1"/>
</dbReference>
<reference evidence="6 7" key="1">
    <citation type="submission" date="2019-08" db="EMBL/GenBank/DDBJ databases">
        <title>Bacillus genomes from the desert of Cuatro Cienegas, Coahuila.</title>
        <authorList>
            <person name="Olmedo-Alvarez G."/>
        </authorList>
    </citation>
    <scope>NUCLEOTIDE SEQUENCE [LARGE SCALE GENOMIC DNA]</scope>
    <source>
        <strain evidence="6 7">CH88_3T</strain>
    </source>
</reference>
<dbReference type="PANTHER" id="PTHR43300:SF7">
    <property type="entry name" value="UDP-N-ACETYLBACILLOSAMINE N-ACETYLTRANSFERASE"/>
    <property type="match status" value="1"/>
</dbReference>
<evidence type="ECO:0000313" key="6">
    <source>
        <dbReference type="EMBL" id="TYS60074.1"/>
    </source>
</evidence>
<dbReference type="InterPro" id="IPR011004">
    <property type="entry name" value="Trimer_LpxA-like_sf"/>
</dbReference>
<evidence type="ECO:0000313" key="7">
    <source>
        <dbReference type="Proteomes" id="UP000323393"/>
    </source>
</evidence>
<dbReference type="InterPro" id="IPR041561">
    <property type="entry name" value="PglD_N"/>
</dbReference>
<dbReference type="Gene3D" id="3.40.50.20">
    <property type="match status" value="1"/>
</dbReference>
<evidence type="ECO:0000256" key="2">
    <source>
        <dbReference type="ARBA" id="ARBA00022737"/>
    </source>
</evidence>
<dbReference type="NCBIfam" id="TIGR03570">
    <property type="entry name" value="NeuD_NnaD"/>
    <property type="match status" value="1"/>
</dbReference>
<dbReference type="InterPro" id="IPR050179">
    <property type="entry name" value="Trans_hexapeptide_repeat"/>
</dbReference>
<dbReference type="InterPro" id="IPR020019">
    <property type="entry name" value="AcTrfase_PglD-like"/>
</dbReference>
<feature type="binding site" evidence="4">
    <location>
        <position position="146"/>
    </location>
    <ligand>
        <name>acetyl-CoA</name>
        <dbReference type="ChEBI" id="CHEBI:57288"/>
    </ligand>
</feature>
<name>A0AA94WSX2_9BACI</name>
<feature type="site" description="Increases basicity of active site His" evidence="3">
    <location>
        <position position="138"/>
    </location>
</feature>
<dbReference type="Gene3D" id="2.160.10.10">
    <property type="entry name" value="Hexapeptide repeat proteins"/>
    <property type="match status" value="1"/>
</dbReference>
<gene>
    <name evidence="6" type="ORF">FZC74_07960</name>
</gene>
<dbReference type="AlphaFoldDB" id="A0AA94WSX2"/>
<proteinExistence type="predicted"/>
<dbReference type="Proteomes" id="UP000323393">
    <property type="component" value="Unassembled WGS sequence"/>
</dbReference>
<dbReference type="GO" id="GO:0016740">
    <property type="term" value="F:transferase activity"/>
    <property type="evidence" value="ECO:0007669"/>
    <property type="project" value="UniProtKB-KW"/>
</dbReference>
<evidence type="ECO:0000256" key="3">
    <source>
        <dbReference type="PIRSR" id="PIRSR620019-1"/>
    </source>
</evidence>
<keyword evidence="1" id="KW-0808">Transferase</keyword>
<feature type="active site" description="Proton acceptor" evidence="3">
    <location>
        <position position="137"/>
    </location>
</feature>
<feature type="binding site" evidence="4">
    <location>
        <position position="70"/>
    </location>
    <ligand>
        <name>substrate</name>
    </ligand>
</feature>
<sequence>MIKVVIVGQGGHSKVVTEAIAFQGNLKIIGYLDDNYNELVFENELFYGPIRSNKELLLIEPNIKFIIAIGNNKMRKVIVEKLGLKETQFISVIHPKAIISTSAIIGVGSVILANAVVNTDATIGAHTIINTSAIVEHDNIIEDFAHLSPNATLTGTVHIEEGVHVGAGANIIPNISIGKWSTIGAGATVINHIPAFSTAVGVPAKIKAKEGDEVVAINIQ</sequence>
<dbReference type="Pfam" id="PF17836">
    <property type="entry name" value="PglD_N"/>
    <property type="match status" value="1"/>
</dbReference>
<dbReference type="InterPro" id="IPR001451">
    <property type="entry name" value="Hexapep"/>
</dbReference>
<organism evidence="6 7">
    <name type="scientific">Sutcliffiella horikoshii</name>
    <dbReference type="NCBI Taxonomy" id="79883"/>
    <lineage>
        <taxon>Bacteria</taxon>
        <taxon>Bacillati</taxon>
        <taxon>Bacillota</taxon>
        <taxon>Bacilli</taxon>
        <taxon>Bacillales</taxon>
        <taxon>Bacillaceae</taxon>
        <taxon>Sutcliffiella</taxon>
    </lineage>
</organism>
<comment type="caution">
    <text evidence="6">The sequence shown here is derived from an EMBL/GenBank/DDBJ whole genome shotgun (WGS) entry which is preliminary data.</text>
</comment>
<feature type="domain" description="PglD N-terminal" evidence="5">
    <location>
        <begin position="3"/>
        <end position="82"/>
    </location>
</feature>
<dbReference type="CDD" id="cd03360">
    <property type="entry name" value="LbH_AT_putative"/>
    <property type="match status" value="1"/>
</dbReference>
<dbReference type="PANTHER" id="PTHR43300">
    <property type="entry name" value="ACETYLTRANSFERASE"/>
    <property type="match status" value="1"/>
</dbReference>
<dbReference type="PROSITE" id="PS00101">
    <property type="entry name" value="HEXAPEP_TRANSFERASES"/>
    <property type="match status" value="1"/>
</dbReference>
<evidence type="ECO:0000259" key="5">
    <source>
        <dbReference type="Pfam" id="PF17836"/>
    </source>
</evidence>